<dbReference type="RefSeq" id="WP_204517024.1">
    <property type="nucleotide sequence ID" value="NZ_BAABIN010000015.1"/>
</dbReference>
<dbReference type="Proteomes" id="UP000717624">
    <property type="component" value="Unassembled WGS sequence"/>
</dbReference>
<comment type="caution">
    <text evidence="2">The sequence shown here is derived from an EMBL/GenBank/DDBJ whole genome shotgun (WGS) entry which is preliminary data.</text>
</comment>
<evidence type="ECO:0000256" key="1">
    <source>
        <dbReference type="SAM" id="SignalP"/>
    </source>
</evidence>
<keyword evidence="3" id="KW-1185">Reference proteome</keyword>
<evidence type="ECO:0000313" key="2">
    <source>
        <dbReference type="EMBL" id="MBM7589295.1"/>
    </source>
</evidence>
<feature type="chain" id="PRO_5038570261" description="Lipoprotein" evidence="1">
    <location>
        <begin position="27"/>
        <end position="189"/>
    </location>
</feature>
<accession>A0A938XX42</accession>
<protein>
    <recommendedName>
        <fullName evidence="4">Lipoprotein</fullName>
    </recommendedName>
</protein>
<dbReference type="AlphaFoldDB" id="A0A938XX42"/>
<evidence type="ECO:0008006" key="4">
    <source>
        <dbReference type="Google" id="ProtNLM"/>
    </source>
</evidence>
<gene>
    <name evidence="2" type="ORF">JOD01_000893</name>
</gene>
<keyword evidence="1" id="KW-0732">Signal</keyword>
<sequence length="189" mass="20345">MKYFARPPGWLALMLAISLLLTGCNNEPQPTDAAGSPLSAEFDPENSKEYGIRGIYLGQGVKEAVATLKPAKYEFMDAETRASVSVDDLAQGKAAAAMGILVVDEAQLMLKVSEGKVTSIMVGGIPKEAAGKFQTNRGLAVYDSVDKLTELYGRTAEGQEMVYHGKTDQAVFTVSQGQIIGFRFDRISE</sequence>
<proteinExistence type="predicted"/>
<reference evidence="2" key="1">
    <citation type="submission" date="2021-01" db="EMBL/GenBank/DDBJ databases">
        <title>Genomic Encyclopedia of Type Strains, Phase IV (KMG-IV): sequencing the most valuable type-strain genomes for metagenomic binning, comparative biology and taxonomic classification.</title>
        <authorList>
            <person name="Goeker M."/>
        </authorList>
    </citation>
    <scope>NUCLEOTIDE SEQUENCE</scope>
    <source>
        <strain evidence="2">DSM 25523</strain>
    </source>
</reference>
<dbReference type="EMBL" id="JAFBEB010000002">
    <property type="protein sequence ID" value="MBM7589295.1"/>
    <property type="molecule type" value="Genomic_DNA"/>
</dbReference>
<organism evidence="2 3">
    <name type="scientific">Brevibacillus fulvus</name>
    <dbReference type="NCBI Taxonomy" id="1125967"/>
    <lineage>
        <taxon>Bacteria</taxon>
        <taxon>Bacillati</taxon>
        <taxon>Bacillota</taxon>
        <taxon>Bacilli</taxon>
        <taxon>Bacillales</taxon>
        <taxon>Paenibacillaceae</taxon>
        <taxon>Brevibacillus</taxon>
    </lineage>
</organism>
<feature type="signal peptide" evidence="1">
    <location>
        <begin position="1"/>
        <end position="26"/>
    </location>
</feature>
<name>A0A938XX42_9BACL</name>
<dbReference type="PROSITE" id="PS51257">
    <property type="entry name" value="PROKAR_LIPOPROTEIN"/>
    <property type="match status" value="1"/>
</dbReference>
<evidence type="ECO:0000313" key="3">
    <source>
        <dbReference type="Proteomes" id="UP000717624"/>
    </source>
</evidence>